<gene>
    <name evidence="4" type="ORF">ENH64_02610</name>
</gene>
<organism evidence="4">
    <name type="scientific">Halopseudomonas xinjiangensis</name>
    <dbReference type="NCBI Taxonomy" id="487184"/>
    <lineage>
        <taxon>Bacteria</taxon>
        <taxon>Pseudomonadati</taxon>
        <taxon>Pseudomonadota</taxon>
        <taxon>Gammaproteobacteria</taxon>
        <taxon>Pseudomonadales</taxon>
        <taxon>Pseudomonadaceae</taxon>
        <taxon>Halopseudomonas</taxon>
    </lineage>
</organism>
<name>A0A7V1FRC7_9GAMM</name>
<evidence type="ECO:0008006" key="5">
    <source>
        <dbReference type="Google" id="ProtNLM"/>
    </source>
</evidence>
<keyword evidence="2" id="KW-0472">Membrane</keyword>
<comment type="caution">
    <text evidence="4">The sequence shown here is derived from an EMBL/GenBank/DDBJ whole genome shotgun (WGS) entry which is preliminary data.</text>
</comment>
<dbReference type="Proteomes" id="UP000885703">
    <property type="component" value="Unassembled WGS sequence"/>
</dbReference>
<keyword evidence="3" id="KW-0998">Cell outer membrane</keyword>
<protein>
    <recommendedName>
        <fullName evidence="5">MetA-pathway of phenol degradation</fullName>
    </recommendedName>
</protein>
<dbReference type="GO" id="GO:0009279">
    <property type="term" value="C:cell outer membrane"/>
    <property type="evidence" value="ECO:0007669"/>
    <property type="project" value="UniProtKB-SubCell"/>
</dbReference>
<proteinExistence type="predicted"/>
<accession>A0A7V1FRC7</accession>
<evidence type="ECO:0000256" key="1">
    <source>
        <dbReference type="ARBA" id="ARBA00004442"/>
    </source>
</evidence>
<evidence type="ECO:0000256" key="2">
    <source>
        <dbReference type="ARBA" id="ARBA00023136"/>
    </source>
</evidence>
<dbReference type="Gene3D" id="2.40.170.20">
    <property type="entry name" value="TonB-dependent receptor, beta-barrel domain"/>
    <property type="match status" value="1"/>
</dbReference>
<evidence type="ECO:0000313" key="4">
    <source>
        <dbReference type="EMBL" id="HDZ55354.1"/>
    </source>
</evidence>
<comment type="subcellular location">
    <subcellularLocation>
        <location evidence="1">Cell outer membrane</location>
    </subcellularLocation>
</comment>
<dbReference type="InterPro" id="IPR036942">
    <property type="entry name" value="Beta-barrel_TonB_sf"/>
</dbReference>
<dbReference type="EMBL" id="DRFO01000012">
    <property type="protein sequence ID" value="HDZ55354.1"/>
    <property type="molecule type" value="Genomic_DNA"/>
</dbReference>
<reference evidence="4" key="1">
    <citation type="journal article" date="2020" name="mSystems">
        <title>Genome- and Community-Level Interaction Insights into Carbon Utilization and Element Cycling Functions of Hydrothermarchaeota in Hydrothermal Sediment.</title>
        <authorList>
            <person name="Zhou Z."/>
            <person name="Liu Y."/>
            <person name="Xu W."/>
            <person name="Pan J."/>
            <person name="Luo Z.H."/>
            <person name="Li M."/>
        </authorList>
    </citation>
    <scope>NUCLEOTIDE SEQUENCE [LARGE SCALE GENOMIC DNA]</scope>
    <source>
        <strain evidence="4">HyVt-324</strain>
    </source>
</reference>
<evidence type="ECO:0000256" key="3">
    <source>
        <dbReference type="ARBA" id="ARBA00023237"/>
    </source>
</evidence>
<sequence length="267" mass="29395">MLSLPLATPVFANAWVQAPGETLAILKFSHTDDATVFDESSERTRFPDRGESRQDQLNLYIEHGLTSDLTFVGNFYYNKVRYDSDTFSGSNSGFGNQEIGLRYKLNPPSEDQQWVGAVQALISIPTYDEDDTPALGVGGNDFEMRYSVGRGFMLGSRSAYVDAGAAWRLRSGDAADEIRVDITSGVALTPKWMLIGELNVIEGLGNGSDWDRMSFIDSTDYDLTKLSLSALYSMSPEVQFQAGYTEPVLGRNTGAAGGPFIAAWWRF</sequence>
<dbReference type="SUPFAM" id="SSF56935">
    <property type="entry name" value="Porins"/>
    <property type="match status" value="1"/>
</dbReference>
<dbReference type="AlphaFoldDB" id="A0A7V1FRC7"/>